<evidence type="ECO:0000313" key="1">
    <source>
        <dbReference type="EMBL" id="MBC2863185.1"/>
    </source>
</evidence>
<name>A0A7X1LMV0_KLEPN</name>
<dbReference type="EMBL" id="JACLQZ010000001">
    <property type="protein sequence ID" value="MBC2873133.1"/>
    <property type="molecule type" value="Genomic_DNA"/>
</dbReference>
<dbReference type="Proteomes" id="UP000592342">
    <property type="component" value="Unassembled WGS sequence"/>
</dbReference>
<dbReference type="EMBL" id="JACLRA010000001">
    <property type="protein sequence ID" value="MBC2863185.1"/>
    <property type="molecule type" value="Genomic_DNA"/>
</dbReference>
<organism evidence="1 3">
    <name type="scientific">Klebsiella pneumoniae</name>
    <dbReference type="NCBI Taxonomy" id="573"/>
    <lineage>
        <taxon>Bacteria</taxon>
        <taxon>Pseudomonadati</taxon>
        <taxon>Pseudomonadota</taxon>
        <taxon>Gammaproteobacteria</taxon>
        <taxon>Enterobacterales</taxon>
        <taxon>Enterobacteriaceae</taxon>
        <taxon>Klebsiella/Raoultella group</taxon>
        <taxon>Klebsiella</taxon>
        <taxon>Klebsiella pneumoniae complex</taxon>
    </lineage>
</organism>
<dbReference type="AlphaFoldDB" id="A0A7X1LMV0"/>
<proteinExistence type="predicted"/>
<evidence type="ECO:0000313" key="2">
    <source>
        <dbReference type="EMBL" id="MBC2873133.1"/>
    </source>
</evidence>
<comment type="caution">
    <text evidence="1">The sequence shown here is derived from an EMBL/GenBank/DDBJ whole genome shotgun (WGS) entry which is preliminary data.</text>
</comment>
<reference evidence="1 3" key="1">
    <citation type="submission" date="2020-08" db="EMBL/GenBank/DDBJ databases">
        <title>Tigecycline and colistin resistance in Klebsiella pneumoniae.</title>
        <authorList>
            <person name="Ramesh N."/>
            <person name="Shanthini T."/>
            <person name="Prasanth M."/>
            <person name="Senthilkumar N."/>
            <person name="Meesala Krishna M."/>
            <person name="Guruswami G."/>
        </authorList>
    </citation>
    <scope>NUCLEOTIDE SEQUENCE [LARGE SCALE GENOMIC DNA]</scope>
    <source>
        <strain evidence="1 3">SHM 84</strain>
        <strain evidence="2">SHM 84C</strain>
    </source>
</reference>
<sequence>MDQELIKKLGLEPTHTFNQTSFVNKTKGRLDIDVIMYDEFDKSGVRVAEVTIHDTTERYPPFSREIYLESRVKV</sequence>
<evidence type="ECO:0000313" key="3">
    <source>
        <dbReference type="Proteomes" id="UP000592342"/>
    </source>
</evidence>
<dbReference type="Proteomes" id="UP000629923">
    <property type="component" value="Unassembled WGS sequence"/>
</dbReference>
<dbReference type="RefSeq" id="WP_016530105.1">
    <property type="nucleotide sequence ID" value="NZ_BGNZ01000089.1"/>
</dbReference>
<protein>
    <submittedName>
        <fullName evidence="1">Uncharacterized protein</fullName>
    </submittedName>
</protein>
<accession>A0A7X1LMV0</accession>
<gene>
    <name evidence="1" type="ORF">H7U16_24730</name>
    <name evidence="2" type="ORF">H7U18_18330</name>
</gene>